<keyword evidence="1" id="KW-1133">Transmembrane helix</keyword>
<gene>
    <name evidence="2" type="ORF">Q664_11520</name>
</gene>
<proteinExistence type="predicted"/>
<evidence type="ECO:0000313" key="3">
    <source>
        <dbReference type="Proteomes" id="UP000028547"/>
    </source>
</evidence>
<name>A0A084SX62_9BACT</name>
<organism evidence="2 3">
    <name type="scientific">Archangium violaceum Cb vi76</name>
    <dbReference type="NCBI Taxonomy" id="1406225"/>
    <lineage>
        <taxon>Bacteria</taxon>
        <taxon>Pseudomonadati</taxon>
        <taxon>Myxococcota</taxon>
        <taxon>Myxococcia</taxon>
        <taxon>Myxococcales</taxon>
        <taxon>Cystobacterineae</taxon>
        <taxon>Archangiaceae</taxon>
        <taxon>Archangium</taxon>
    </lineage>
</organism>
<feature type="transmembrane region" description="Helical" evidence="1">
    <location>
        <begin position="58"/>
        <end position="76"/>
    </location>
</feature>
<reference evidence="2 3" key="1">
    <citation type="submission" date="2014-07" db="EMBL/GenBank/DDBJ databases">
        <title>Draft Genome Sequence of Gephyronic Acid Producer, Cystobacter violaceus Strain Cb vi76.</title>
        <authorList>
            <person name="Stevens D.C."/>
            <person name="Young J."/>
            <person name="Carmichael R."/>
            <person name="Tan J."/>
            <person name="Taylor R.E."/>
        </authorList>
    </citation>
    <scope>NUCLEOTIDE SEQUENCE [LARGE SCALE GENOMIC DNA]</scope>
    <source>
        <strain evidence="2 3">Cb vi76</strain>
    </source>
</reference>
<dbReference type="Proteomes" id="UP000028547">
    <property type="component" value="Unassembled WGS sequence"/>
</dbReference>
<protein>
    <submittedName>
        <fullName evidence="2">Uncharacterized protein</fullName>
    </submittedName>
</protein>
<dbReference type="AlphaFoldDB" id="A0A084SX62"/>
<dbReference type="EMBL" id="JPMI01000074">
    <property type="protein sequence ID" value="KFA93047.1"/>
    <property type="molecule type" value="Genomic_DNA"/>
</dbReference>
<sequence>MGFPSMASLLLAPPLGAVLGAFGGHVMMSGRGSFWAGLGALLLGLAPGLELSLPEGGVMIHLFLLVPMGVAVGLELSHGAHERKSSASRGG</sequence>
<keyword evidence="1" id="KW-0472">Membrane</keyword>
<accession>A0A084SX62</accession>
<evidence type="ECO:0000313" key="2">
    <source>
        <dbReference type="EMBL" id="KFA93047.1"/>
    </source>
</evidence>
<keyword evidence="1" id="KW-0812">Transmembrane</keyword>
<evidence type="ECO:0000256" key="1">
    <source>
        <dbReference type="SAM" id="Phobius"/>
    </source>
</evidence>
<comment type="caution">
    <text evidence="2">The sequence shown here is derived from an EMBL/GenBank/DDBJ whole genome shotgun (WGS) entry which is preliminary data.</text>
</comment>